<protein>
    <submittedName>
        <fullName evidence="2">Uncharacterized protein</fullName>
    </submittedName>
</protein>
<dbReference type="AlphaFoldDB" id="A0A4C2AFE7"/>
<reference evidence="2 3" key="1">
    <citation type="journal article" date="2019" name="Commun. Biol.">
        <title>The bagworm genome reveals a unique fibroin gene that provides high tensile strength.</title>
        <authorList>
            <person name="Kono N."/>
            <person name="Nakamura H."/>
            <person name="Ohtoshi R."/>
            <person name="Tomita M."/>
            <person name="Numata K."/>
            <person name="Arakawa K."/>
        </authorList>
    </citation>
    <scope>NUCLEOTIDE SEQUENCE [LARGE SCALE GENOMIC DNA]</scope>
</reference>
<dbReference type="EMBL" id="BGZK01003148">
    <property type="protein sequence ID" value="GBP98482.1"/>
    <property type="molecule type" value="Genomic_DNA"/>
</dbReference>
<feature type="region of interest" description="Disordered" evidence="1">
    <location>
        <begin position="54"/>
        <end position="74"/>
    </location>
</feature>
<organism evidence="2 3">
    <name type="scientific">Eumeta variegata</name>
    <name type="common">Bagworm moth</name>
    <name type="synonym">Eumeta japonica</name>
    <dbReference type="NCBI Taxonomy" id="151549"/>
    <lineage>
        <taxon>Eukaryota</taxon>
        <taxon>Metazoa</taxon>
        <taxon>Ecdysozoa</taxon>
        <taxon>Arthropoda</taxon>
        <taxon>Hexapoda</taxon>
        <taxon>Insecta</taxon>
        <taxon>Pterygota</taxon>
        <taxon>Neoptera</taxon>
        <taxon>Endopterygota</taxon>
        <taxon>Lepidoptera</taxon>
        <taxon>Glossata</taxon>
        <taxon>Ditrysia</taxon>
        <taxon>Tineoidea</taxon>
        <taxon>Psychidae</taxon>
        <taxon>Oiketicinae</taxon>
        <taxon>Eumeta</taxon>
    </lineage>
</organism>
<sequence length="121" mass="13417">MMRAVSISATSDSEGLHILNDNTPTFEVYRDRPQSVMDAAPLYWIERRDGRWSETTSSDHNAVTPAAEGRSGPGLSLATSLQYERLDGPSSQQPWMLLLMNGPDHRDGEICGLVRPTRRGC</sequence>
<dbReference type="Proteomes" id="UP000299102">
    <property type="component" value="Unassembled WGS sequence"/>
</dbReference>
<proteinExistence type="predicted"/>
<evidence type="ECO:0000313" key="3">
    <source>
        <dbReference type="Proteomes" id="UP000299102"/>
    </source>
</evidence>
<keyword evidence="3" id="KW-1185">Reference proteome</keyword>
<evidence type="ECO:0000256" key="1">
    <source>
        <dbReference type="SAM" id="MobiDB-lite"/>
    </source>
</evidence>
<comment type="caution">
    <text evidence="2">The sequence shown here is derived from an EMBL/GenBank/DDBJ whole genome shotgun (WGS) entry which is preliminary data.</text>
</comment>
<gene>
    <name evidence="2" type="ORF">EVAR_59908_1</name>
</gene>
<evidence type="ECO:0000313" key="2">
    <source>
        <dbReference type="EMBL" id="GBP98482.1"/>
    </source>
</evidence>
<name>A0A4C2AFE7_EUMVA</name>
<accession>A0A4C2AFE7</accession>